<evidence type="ECO:0000259" key="6">
    <source>
        <dbReference type="Pfam" id="PF00483"/>
    </source>
</evidence>
<proteinExistence type="inferred from homology"/>
<evidence type="ECO:0000256" key="1">
    <source>
        <dbReference type="ARBA" id="ARBA00006890"/>
    </source>
</evidence>
<comment type="similarity">
    <text evidence="1">Belongs to the UDPGP type 2 family.</text>
</comment>
<keyword evidence="3" id="KW-0808">Transferase</keyword>
<accession>A0A382RAS5</accession>
<sequence>SLFPVQDLIEKPTLESAPSSLGIVGRYVLKTEIFEAIENLKSSPNGELHITHALSILSGTNKEVCAYMYSGARYDTGRPTGHVLANFALAWEDPLAKQELSKYIKQLNFKN</sequence>
<evidence type="ECO:0000256" key="5">
    <source>
        <dbReference type="ARBA" id="ARBA00048128"/>
    </source>
</evidence>
<dbReference type="Pfam" id="PF00483">
    <property type="entry name" value="NTP_transferase"/>
    <property type="match status" value="1"/>
</dbReference>
<evidence type="ECO:0000313" key="7">
    <source>
        <dbReference type="EMBL" id="SVC93661.1"/>
    </source>
</evidence>
<dbReference type="InterPro" id="IPR029044">
    <property type="entry name" value="Nucleotide-diphossugar_trans"/>
</dbReference>
<dbReference type="Gene3D" id="3.90.550.10">
    <property type="entry name" value="Spore Coat Polysaccharide Biosynthesis Protein SpsA, Chain A"/>
    <property type="match status" value="1"/>
</dbReference>
<name>A0A382RAS5_9ZZZZ</name>
<dbReference type="GO" id="GO:0006011">
    <property type="term" value="P:UDP-alpha-D-glucose metabolic process"/>
    <property type="evidence" value="ECO:0007669"/>
    <property type="project" value="InterPro"/>
</dbReference>
<dbReference type="SUPFAM" id="SSF53448">
    <property type="entry name" value="Nucleotide-diphospho-sugar transferases"/>
    <property type="match status" value="1"/>
</dbReference>
<evidence type="ECO:0000256" key="4">
    <source>
        <dbReference type="ARBA" id="ARBA00022695"/>
    </source>
</evidence>
<evidence type="ECO:0000256" key="3">
    <source>
        <dbReference type="ARBA" id="ARBA00022679"/>
    </source>
</evidence>
<dbReference type="InterPro" id="IPR005771">
    <property type="entry name" value="GalU_uridylyltTrfase_bac/arc"/>
</dbReference>
<protein>
    <recommendedName>
        <fullName evidence="2">UTP--glucose-1-phosphate uridylyltransferase</fullName>
        <ecNumber evidence="2">2.7.7.9</ecNumber>
    </recommendedName>
</protein>
<comment type="catalytic activity">
    <reaction evidence="5">
        <text>alpha-D-glucose 1-phosphate + UTP + H(+) = UDP-alpha-D-glucose + diphosphate</text>
        <dbReference type="Rhea" id="RHEA:19889"/>
        <dbReference type="ChEBI" id="CHEBI:15378"/>
        <dbReference type="ChEBI" id="CHEBI:33019"/>
        <dbReference type="ChEBI" id="CHEBI:46398"/>
        <dbReference type="ChEBI" id="CHEBI:58601"/>
        <dbReference type="ChEBI" id="CHEBI:58885"/>
        <dbReference type="EC" id="2.7.7.9"/>
    </reaction>
</comment>
<evidence type="ECO:0000256" key="2">
    <source>
        <dbReference type="ARBA" id="ARBA00012415"/>
    </source>
</evidence>
<dbReference type="GO" id="GO:0003983">
    <property type="term" value="F:UTP:glucose-1-phosphate uridylyltransferase activity"/>
    <property type="evidence" value="ECO:0007669"/>
    <property type="project" value="UniProtKB-EC"/>
</dbReference>
<organism evidence="7">
    <name type="scientific">marine metagenome</name>
    <dbReference type="NCBI Taxonomy" id="408172"/>
    <lineage>
        <taxon>unclassified sequences</taxon>
        <taxon>metagenomes</taxon>
        <taxon>ecological metagenomes</taxon>
    </lineage>
</organism>
<dbReference type="PANTHER" id="PTHR43197:SF1">
    <property type="entry name" value="UTP--GLUCOSE-1-PHOSPHATE URIDYLYLTRANSFERASE"/>
    <property type="match status" value="1"/>
</dbReference>
<feature type="domain" description="Nucleotidyl transferase" evidence="6">
    <location>
        <begin position="5"/>
        <end position="80"/>
    </location>
</feature>
<dbReference type="AlphaFoldDB" id="A0A382RAS5"/>
<dbReference type="PANTHER" id="PTHR43197">
    <property type="entry name" value="UTP--GLUCOSE-1-PHOSPHATE URIDYLYLTRANSFERASE"/>
    <property type="match status" value="1"/>
</dbReference>
<feature type="non-terminal residue" evidence="7">
    <location>
        <position position="1"/>
    </location>
</feature>
<dbReference type="InterPro" id="IPR005835">
    <property type="entry name" value="NTP_transferase_dom"/>
</dbReference>
<reference evidence="7" key="1">
    <citation type="submission" date="2018-05" db="EMBL/GenBank/DDBJ databases">
        <authorList>
            <person name="Lanie J.A."/>
            <person name="Ng W.-L."/>
            <person name="Kazmierczak K.M."/>
            <person name="Andrzejewski T.M."/>
            <person name="Davidsen T.M."/>
            <person name="Wayne K.J."/>
            <person name="Tettelin H."/>
            <person name="Glass J.I."/>
            <person name="Rusch D."/>
            <person name="Podicherti R."/>
            <person name="Tsui H.-C.T."/>
            <person name="Winkler M.E."/>
        </authorList>
    </citation>
    <scope>NUCLEOTIDE SEQUENCE</scope>
</reference>
<dbReference type="EC" id="2.7.7.9" evidence="2"/>
<dbReference type="EMBL" id="UINC01119666">
    <property type="protein sequence ID" value="SVC93661.1"/>
    <property type="molecule type" value="Genomic_DNA"/>
</dbReference>
<gene>
    <name evidence="7" type="ORF">METZ01_LOCUS346515</name>
</gene>
<keyword evidence="4" id="KW-0548">Nucleotidyltransferase</keyword>